<dbReference type="SMART" id="SM00325">
    <property type="entry name" value="RhoGEF"/>
    <property type="match status" value="1"/>
</dbReference>
<dbReference type="InterPro" id="IPR001849">
    <property type="entry name" value="PH_domain"/>
</dbReference>
<feature type="domain" description="Protein kinase" evidence="2">
    <location>
        <begin position="1"/>
        <end position="177"/>
    </location>
</feature>
<dbReference type="GO" id="GO:0005737">
    <property type="term" value="C:cytoplasm"/>
    <property type="evidence" value="ECO:0007669"/>
    <property type="project" value="TreeGrafter"/>
</dbReference>
<evidence type="ECO:0000259" key="1">
    <source>
        <dbReference type="PROSITE" id="PS50010"/>
    </source>
</evidence>
<name>A0A8E2FAB7_9PEZI</name>
<dbReference type="EMBL" id="KV748767">
    <property type="protein sequence ID" value="OCL13200.1"/>
    <property type="molecule type" value="Genomic_DNA"/>
</dbReference>
<dbReference type="PROSITE" id="PS50010">
    <property type="entry name" value="DH_2"/>
    <property type="match status" value="1"/>
</dbReference>
<dbReference type="GO" id="GO:0030010">
    <property type="term" value="P:establishment of cell polarity"/>
    <property type="evidence" value="ECO:0007669"/>
    <property type="project" value="TreeGrafter"/>
</dbReference>
<dbReference type="Gene3D" id="1.10.510.10">
    <property type="entry name" value="Transferase(Phosphotransferase) domain 1"/>
    <property type="match status" value="1"/>
</dbReference>
<dbReference type="GO" id="GO:0005085">
    <property type="term" value="F:guanyl-nucleotide exchange factor activity"/>
    <property type="evidence" value="ECO:0007669"/>
    <property type="project" value="InterPro"/>
</dbReference>
<dbReference type="GO" id="GO:0005524">
    <property type="term" value="F:ATP binding"/>
    <property type="evidence" value="ECO:0007669"/>
    <property type="project" value="InterPro"/>
</dbReference>
<reference evidence="3 4" key="1">
    <citation type="journal article" date="2016" name="Nat. Commun.">
        <title>Ectomycorrhizal ecology is imprinted in the genome of the dominant symbiotic fungus Cenococcum geophilum.</title>
        <authorList>
            <consortium name="DOE Joint Genome Institute"/>
            <person name="Peter M."/>
            <person name="Kohler A."/>
            <person name="Ohm R.A."/>
            <person name="Kuo A."/>
            <person name="Krutzmann J."/>
            <person name="Morin E."/>
            <person name="Arend M."/>
            <person name="Barry K.W."/>
            <person name="Binder M."/>
            <person name="Choi C."/>
            <person name="Clum A."/>
            <person name="Copeland A."/>
            <person name="Grisel N."/>
            <person name="Haridas S."/>
            <person name="Kipfer T."/>
            <person name="LaButti K."/>
            <person name="Lindquist E."/>
            <person name="Lipzen A."/>
            <person name="Maire R."/>
            <person name="Meier B."/>
            <person name="Mihaltcheva S."/>
            <person name="Molinier V."/>
            <person name="Murat C."/>
            <person name="Poggeler S."/>
            <person name="Quandt C.A."/>
            <person name="Sperisen C."/>
            <person name="Tritt A."/>
            <person name="Tisserant E."/>
            <person name="Crous P.W."/>
            <person name="Henrissat B."/>
            <person name="Nehls U."/>
            <person name="Egli S."/>
            <person name="Spatafora J.W."/>
            <person name="Grigoriev I.V."/>
            <person name="Martin F.M."/>
        </authorList>
    </citation>
    <scope>NUCLEOTIDE SEQUENCE [LARGE SCALE GENOMIC DNA]</scope>
    <source>
        <strain evidence="3 4">CBS 207.34</strain>
    </source>
</reference>
<dbReference type="PANTHER" id="PTHR47339:SF1">
    <property type="entry name" value="CELL DIVISION CONTROL PROTEIN 24"/>
    <property type="match status" value="1"/>
</dbReference>
<evidence type="ECO:0008006" key="5">
    <source>
        <dbReference type="Google" id="ProtNLM"/>
    </source>
</evidence>
<dbReference type="OrthoDB" id="4062651at2759"/>
<dbReference type="GO" id="GO:0031106">
    <property type="term" value="P:septin ring organization"/>
    <property type="evidence" value="ECO:0007669"/>
    <property type="project" value="TreeGrafter"/>
</dbReference>
<dbReference type="GO" id="GO:0043332">
    <property type="term" value="C:mating projection tip"/>
    <property type="evidence" value="ECO:0007669"/>
    <property type="project" value="TreeGrafter"/>
</dbReference>
<dbReference type="Pfam" id="PF06395">
    <property type="entry name" value="CDC24"/>
    <property type="match status" value="1"/>
</dbReference>
<gene>
    <name evidence="3" type="ORF">AOQ84DRAFT_333018</name>
</gene>
<protein>
    <recommendedName>
        <fullName evidence="5">Protein kinase domain-containing protein</fullName>
    </recommendedName>
</protein>
<dbReference type="SUPFAM" id="SSF54277">
    <property type="entry name" value="CAD &amp; PB1 domains"/>
    <property type="match status" value="1"/>
</dbReference>
<dbReference type="CDD" id="cd00014">
    <property type="entry name" value="CH_SF"/>
    <property type="match status" value="1"/>
</dbReference>
<dbReference type="InterPro" id="IPR011993">
    <property type="entry name" value="PH-like_dom_sf"/>
</dbReference>
<dbReference type="Gene3D" id="1.20.900.10">
    <property type="entry name" value="Dbl homology (DH) domain"/>
    <property type="match status" value="1"/>
</dbReference>
<evidence type="ECO:0000259" key="2">
    <source>
        <dbReference type="PROSITE" id="PS50011"/>
    </source>
</evidence>
<dbReference type="Pfam" id="PF00621">
    <property type="entry name" value="RhoGEF"/>
    <property type="match status" value="1"/>
</dbReference>
<evidence type="ECO:0000313" key="3">
    <source>
        <dbReference type="EMBL" id="OCL13200.1"/>
    </source>
</evidence>
<dbReference type="Pfam" id="PF15411">
    <property type="entry name" value="PH_10"/>
    <property type="match status" value="1"/>
</dbReference>
<dbReference type="GO" id="GO:0004672">
    <property type="term" value="F:protein kinase activity"/>
    <property type="evidence" value="ECO:0007669"/>
    <property type="project" value="InterPro"/>
</dbReference>
<proteinExistence type="predicted"/>
<evidence type="ECO:0000313" key="4">
    <source>
        <dbReference type="Proteomes" id="UP000250140"/>
    </source>
</evidence>
<dbReference type="GO" id="GO:0005634">
    <property type="term" value="C:nucleus"/>
    <property type="evidence" value="ECO:0007669"/>
    <property type="project" value="TreeGrafter"/>
</dbReference>
<dbReference type="SUPFAM" id="SSF56112">
    <property type="entry name" value="Protein kinase-like (PK-like)"/>
    <property type="match status" value="1"/>
</dbReference>
<organism evidence="3 4">
    <name type="scientific">Glonium stellatum</name>
    <dbReference type="NCBI Taxonomy" id="574774"/>
    <lineage>
        <taxon>Eukaryota</taxon>
        <taxon>Fungi</taxon>
        <taxon>Dikarya</taxon>
        <taxon>Ascomycota</taxon>
        <taxon>Pezizomycotina</taxon>
        <taxon>Dothideomycetes</taxon>
        <taxon>Pleosporomycetidae</taxon>
        <taxon>Gloniales</taxon>
        <taxon>Gloniaceae</taxon>
        <taxon>Glonium</taxon>
    </lineage>
</organism>
<dbReference type="Proteomes" id="UP000250140">
    <property type="component" value="Unassembled WGS sequence"/>
</dbReference>
<dbReference type="InterPro" id="IPR011009">
    <property type="entry name" value="Kinase-like_dom_sf"/>
</dbReference>
<dbReference type="InterPro" id="IPR010481">
    <property type="entry name" value="Cdc24/Scd1_N"/>
</dbReference>
<dbReference type="InterPro" id="IPR000219">
    <property type="entry name" value="DH_dom"/>
</dbReference>
<feature type="domain" description="DH" evidence="1">
    <location>
        <begin position="373"/>
        <end position="552"/>
    </location>
</feature>
<dbReference type="Gene3D" id="1.10.418.10">
    <property type="entry name" value="Calponin-like domain"/>
    <property type="match status" value="1"/>
</dbReference>
<dbReference type="PANTHER" id="PTHR47339">
    <property type="entry name" value="CELL DIVISION CONTROL PROTEIN 24"/>
    <property type="match status" value="1"/>
</dbReference>
<dbReference type="InterPro" id="IPR035899">
    <property type="entry name" value="DBL_dom_sf"/>
</dbReference>
<dbReference type="Gene3D" id="2.30.29.30">
    <property type="entry name" value="Pleckstrin-homology domain (PH domain)/Phosphotyrosine-binding domain (PTB)"/>
    <property type="match status" value="1"/>
</dbReference>
<dbReference type="InterPro" id="IPR053026">
    <property type="entry name" value="CDC42_GEF"/>
</dbReference>
<dbReference type="Gene3D" id="3.10.20.90">
    <property type="entry name" value="Phosphatidylinositol 3-kinase Catalytic Subunit, Chain A, domain 1"/>
    <property type="match status" value="1"/>
</dbReference>
<sequence>MFLHQKLTKHMDIKPKNLLVKRRRDGDETIHPKYKIYLADFGITRSYARAVDAETESPTGFTRLYAAPEVADQRKRGLSADVFSLGCVFAEMLGVLTGNDREATHKKLKSLLVSDEYAPASYATNITLVTEWLRELSRENLHNHFFHLLHPLPDQLAQLLELEPTRRPTAESIASWFKLSEPCCEQPSAPDALGIEDETDDDLFNDPTANDATSGHEKSLFHVSRAILNSLGTVPLLEPLLSQLFQEEGNEETDPVELLWQLLRRGDALLAIYNSLCPNDPLSIPYYLQGRKLNKWVASNFLRLCSERLKLPSSELFMLVDLYGDSTNGFVKVTRIIQRIIDLLHHDQNLDYESSLPIYIRDRRNQAPTLPQGYQWFVDWFVTVERTHVSELALLHSFKEHVVRNAVLSGDEVHVIFLNLDSVLDMNRRFLVAVEQLYSRSHQDVDWANLFLTWVHYFAVLEPYASNQVDGLISAMQHYRKLQGGVSSSRMLRLVRHPDQLSSFLSEPVEHLRRHQWFLGKLHDLSTHESSRIMVTDAREKLSSLLQRITEHAHNKKSIKVIEELNDRVVDWKHHKVATFGHLVFHGIYYVKKLGDLAKRRKYIVFLFERILCLFKEIVVSPKKKSRISLFNRTPQDVSPPGQPRLQLVGRIFIQNVTSVDSTPSSTRPQELQVFWKGEVDIESFIIEFPLLTSRDEWATAIERRRRDMEVSLSPLTALGNMSLKNPYPSDSESENDITGKTMTSEPPALHLTRSAFHDDALPPEIMVRVRAPSMTKVTVNLEIETTISYRALLLRIIAYASNVRTPPEFSTGLFKLKYFDDGDFITIGDDEDVRMAFETWWDAHQQKSHADIPEEERLLLYLESTGQSTMSRNMIV</sequence>
<dbReference type="InterPro" id="IPR000719">
    <property type="entry name" value="Prot_kinase_dom"/>
</dbReference>
<accession>A0A8E2FAB7</accession>
<dbReference type="SMART" id="SM00233">
    <property type="entry name" value="PH"/>
    <property type="match status" value="1"/>
</dbReference>
<dbReference type="Pfam" id="PF00069">
    <property type="entry name" value="Pkinase"/>
    <property type="match status" value="1"/>
</dbReference>
<dbReference type="AlphaFoldDB" id="A0A8E2FAB7"/>
<dbReference type="InterPro" id="IPR036872">
    <property type="entry name" value="CH_dom_sf"/>
</dbReference>
<dbReference type="SUPFAM" id="SSF50729">
    <property type="entry name" value="PH domain-like"/>
    <property type="match status" value="1"/>
</dbReference>
<dbReference type="PROSITE" id="PS50011">
    <property type="entry name" value="PROTEIN_KINASE_DOM"/>
    <property type="match status" value="1"/>
</dbReference>
<dbReference type="SUPFAM" id="SSF48065">
    <property type="entry name" value="DBL homology domain (DH-domain)"/>
    <property type="match status" value="1"/>
</dbReference>
<dbReference type="GO" id="GO:0000935">
    <property type="term" value="C:division septum"/>
    <property type="evidence" value="ECO:0007669"/>
    <property type="project" value="TreeGrafter"/>
</dbReference>
<keyword evidence="4" id="KW-1185">Reference proteome</keyword>